<dbReference type="InterPro" id="IPR000014">
    <property type="entry name" value="PAS"/>
</dbReference>
<comment type="caution">
    <text evidence="14">The sequence shown here is derived from an EMBL/GenBank/DDBJ whole genome shotgun (WGS) entry which is preliminary data.</text>
</comment>
<keyword evidence="5" id="KW-0997">Cell inner membrane</keyword>
<reference evidence="14 15" key="1">
    <citation type="submission" date="2015-05" db="EMBL/GenBank/DDBJ databases">
        <title>Photobacterium galathea sp. nov.</title>
        <authorList>
            <person name="Machado H."/>
            <person name="Gram L."/>
        </authorList>
    </citation>
    <scope>NUCLEOTIDE SEQUENCE [LARGE SCALE GENOMIC DNA]</scope>
    <source>
        <strain evidence="14 15">DSM 22954</strain>
    </source>
</reference>
<dbReference type="FunFam" id="3.30.450.20:FF:000046">
    <property type="entry name" value="Aerotaxis sensor receptor"/>
    <property type="match status" value="1"/>
</dbReference>
<evidence type="ECO:0000256" key="3">
    <source>
        <dbReference type="ARBA" id="ARBA00022481"/>
    </source>
</evidence>
<dbReference type="AlphaFoldDB" id="A0A0J1K7X9"/>
<dbReference type="Pfam" id="PF08447">
    <property type="entry name" value="PAS_3"/>
    <property type="match status" value="1"/>
</dbReference>
<evidence type="ECO:0000313" key="15">
    <source>
        <dbReference type="Proteomes" id="UP000035909"/>
    </source>
</evidence>
<dbReference type="GO" id="GO:0005886">
    <property type="term" value="C:plasma membrane"/>
    <property type="evidence" value="ECO:0007669"/>
    <property type="project" value="UniProtKB-SubCell"/>
</dbReference>
<dbReference type="EMBL" id="LDOU01000006">
    <property type="protein sequence ID" value="KLV10442.1"/>
    <property type="molecule type" value="Genomic_DNA"/>
</dbReference>
<gene>
    <name evidence="14" type="ORF">ABT57_07810</name>
</gene>
<dbReference type="OrthoDB" id="5675566at2"/>
<dbReference type="PANTHER" id="PTHR32089">
    <property type="entry name" value="METHYL-ACCEPTING CHEMOTAXIS PROTEIN MCPB"/>
    <property type="match status" value="1"/>
</dbReference>
<protein>
    <submittedName>
        <fullName evidence="14">Chemotaxis protein</fullName>
    </submittedName>
</protein>
<dbReference type="PANTHER" id="PTHR32089:SF112">
    <property type="entry name" value="LYSOZYME-LIKE PROTEIN-RELATED"/>
    <property type="match status" value="1"/>
</dbReference>
<dbReference type="RefSeq" id="WP_047884607.1">
    <property type="nucleotide sequence ID" value="NZ_LDOU01000006.1"/>
</dbReference>
<dbReference type="Gene3D" id="1.10.287.950">
    <property type="entry name" value="Methyl-accepting chemotaxis protein"/>
    <property type="match status" value="1"/>
</dbReference>
<evidence type="ECO:0000256" key="1">
    <source>
        <dbReference type="ARBA" id="ARBA00004429"/>
    </source>
</evidence>
<comment type="subcellular location">
    <subcellularLocation>
        <location evidence="1">Cell inner membrane</location>
        <topology evidence="1">Multi-pass membrane protein</topology>
    </subcellularLocation>
</comment>
<evidence type="ECO:0000256" key="11">
    <source>
        <dbReference type="PROSITE-ProRule" id="PRU00284"/>
    </source>
</evidence>
<proteinExistence type="inferred from homology"/>
<keyword evidence="3" id="KW-0488">Methylation</keyword>
<feature type="domain" description="PAS" evidence="13">
    <location>
        <begin position="23"/>
        <end position="60"/>
    </location>
</feature>
<keyword evidence="6" id="KW-0812">Transmembrane</keyword>
<keyword evidence="7" id="KW-1133">Transmembrane helix</keyword>
<comment type="similarity">
    <text evidence="10">Belongs to the methyl-accepting chemotaxis (MCP) protein family.</text>
</comment>
<evidence type="ECO:0000259" key="12">
    <source>
        <dbReference type="PROSITE" id="PS50111"/>
    </source>
</evidence>
<dbReference type="FunFam" id="1.10.287.950:FF:000001">
    <property type="entry name" value="Methyl-accepting chemotaxis sensory transducer"/>
    <property type="match status" value="1"/>
</dbReference>
<sequence>MRKDSPSTAKEVTYPNTYNLLSVTELSSHITYVSNEFCEVAGYTKEELIDQPHNVIRHPDMPPEAFKDLWTHIKKGKSWMGLVKNQCKNGDYYWVDAFASPIIENGTITEYQSVRFLPERQHVEHADKIYAQIRAGKSLRSLTGVRSRLWQRITFALLPIAALSSAIDGFWLPGTGVWIFLVGSVATVYGLTRRLESLSKDAREIFDNPLMERVYNKHVDDLSEIKLAMKMRQSELNAVVGRIQDSNDEIARTARSISENSHATSGNLERQTAETEQLAAAINEMHSTANQIAHNAQNTSGVTDQAKQAAIEGMQSVNSTVESIQMLATQLDDAANIISQLEGHGKTIGEILAIIQSVADQTNLLALNAAIEAARAGEQGRGFAVVADEVRALAQRSQTATLEIQTAIEQIQTSTTHAVHSMQEGTKLSEHCVSSAELSGDKLNALLHQINDISDRNGEIAVAVEEMARVSESMNMNVQSITEACIETNHLANDVLTECNGLVSNLTSQGKLVRQFRRA</sequence>
<feature type="domain" description="Methyl-accepting transducer" evidence="12">
    <location>
        <begin position="246"/>
        <end position="482"/>
    </location>
</feature>
<dbReference type="GO" id="GO:0007165">
    <property type="term" value="P:signal transduction"/>
    <property type="evidence" value="ECO:0007669"/>
    <property type="project" value="UniProtKB-KW"/>
</dbReference>
<dbReference type="GO" id="GO:0052131">
    <property type="term" value="P:positive aerotaxis"/>
    <property type="evidence" value="ECO:0007669"/>
    <property type="project" value="UniProtKB-ARBA"/>
</dbReference>
<dbReference type="CDD" id="cd11386">
    <property type="entry name" value="MCP_signal"/>
    <property type="match status" value="1"/>
</dbReference>
<dbReference type="InterPro" id="IPR013655">
    <property type="entry name" value="PAS_fold_3"/>
</dbReference>
<evidence type="ECO:0000313" key="14">
    <source>
        <dbReference type="EMBL" id="KLV10442.1"/>
    </source>
</evidence>
<evidence type="ECO:0000256" key="2">
    <source>
        <dbReference type="ARBA" id="ARBA00022475"/>
    </source>
</evidence>
<evidence type="ECO:0000256" key="8">
    <source>
        <dbReference type="ARBA" id="ARBA00023136"/>
    </source>
</evidence>
<dbReference type="SUPFAM" id="SSF58104">
    <property type="entry name" value="Methyl-accepting chemotaxis protein (MCP) signaling domain"/>
    <property type="match status" value="1"/>
</dbReference>
<dbReference type="InterPro" id="IPR004089">
    <property type="entry name" value="MCPsignal_dom"/>
</dbReference>
<dbReference type="InterPro" id="IPR035965">
    <property type="entry name" value="PAS-like_dom_sf"/>
</dbReference>
<keyword evidence="4" id="KW-0145">Chemotaxis</keyword>
<dbReference type="Pfam" id="PF00015">
    <property type="entry name" value="MCPsignal"/>
    <property type="match status" value="1"/>
</dbReference>
<dbReference type="GO" id="GO:0004888">
    <property type="term" value="F:transmembrane signaling receptor activity"/>
    <property type="evidence" value="ECO:0007669"/>
    <property type="project" value="InterPro"/>
</dbReference>
<evidence type="ECO:0000256" key="7">
    <source>
        <dbReference type="ARBA" id="ARBA00022989"/>
    </source>
</evidence>
<evidence type="ECO:0000256" key="5">
    <source>
        <dbReference type="ARBA" id="ARBA00022519"/>
    </source>
</evidence>
<dbReference type="NCBIfam" id="TIGR00229">
    <property type="entry name" value="sensory_box"/>
    <property type="match status" value="1"/>
</dbReference>
<keyword evidence="2" id="KW-1003">Cell membrane</keyword>
<dbReference type="CDD" id="cd00130">
    <property type="entry name" value="PAS"/>
    <property type="match status" value="1"/>
</dbReference>
<keyword evidence="8" id="KW-0472">Membrane</keyword>
<evidence type="ECO:0000256" key="4">
    <source>
        <dbReference type="ARBA" id="ARBA00022500"/>
    </source>
</evidence>
<dbReference type="STRING" id="320778.ABT57_07810"/>
<dbReference type="PRINTS" id="PR00260">
    <property type="entry name" value="CHEMTRNSDUCR"/>
</dbReference>
<evidence type="ECO:0000256" key="10">
    <source>
        <dbReference type="ARBA" id="ARBA00029447"/>
    </source>
</evidence>
<dbReference type="SMART" id="SM00283">
    <property type="entry name" value="MA"/>
    <property type="match status" value="1"/>
</dbReference>
<name>A0A0J1K7X9_9GAMM</name>
<dbReference type="SUPFAM" id="SSF55785">
    <property type="entry name" value="PYP-like sensor domain (PAS domain)"/>
    <property type="match status" value="1"/>
</dbReference>
<dbReference type="PATRIC" id="fig|320778.3.peg.1693"/>
<dbReference type="Gene3D" id="3.30.450.20">
    <property type="entry name" value="PAS domain"/>
    <property type="match status" value="1"/>
</dbReference>
<evidence type="ECO:0000256" key="9">
    <source>
        <dbReference type="ARBA" id="ARBA00023224"/>
    </source>
</evidence>
<keyword evidence="9 11" id="KW-0807">Transducer</keyword>
<dbReference type="PROSITE" id="PS50111">
    <property type="entry name" value="CHEMOTAXIS_TRANSDUC_2"/>
    <property type="match status" value="1"/>
</dbReference>
<evidence type="ECO:0000256" key="6">
    <source>
        <dbReference type="ARBA" id="ARBA00022692"/>
    </source>
</evidence>
<dbReference type="InterPro" id="IPR004090">
    <property type="entry name" value="Chemotax_Me-accpt_rcpt"/>
</dbReference>
<dbReference type="Proteomes" id="UP000035909">
    <property type="component" value="Unassembled WGS sequence"/>
</dbReference>
<evidence type="ECO:0000259" key="13">
    <source>
        <dbReference type="PROSITE" id="PS50112"/>
    </source>
</evidence>
<keyword evidence="15" id="KW-1185">Reference proteome</keyword>
<accession>A0A0J1K7X9</accession>
<dbReference type="PROSITE" id="PS50112">
    <property type="entry name" value="PAS"/>
    <property type="match status" value="1"/>
</dbReference>
<organism evidence="14 15">
    <name type="scientific">Photobacterium ganghwense</name>
    <dbReference type="NCBI Taxonomy" id="320778"/>
    <lineage>
        <taxon>Bacteria</taxon>
        <taxon>Pseudomonadati</taxon>
        <taxon>Pseudomonadota</taxon>
        <taxon>Gammaproteobacteria</taxon>
        <taxon>Vibrionales</taxon>
        <taxon>Vibrionaceae</taxon>
        <taxon>Photobacterium</taxon>
    </lineage>
</organism>